<sequence>MKDASVTVFIVFCLFVPNLLRFVPFISQKTFQFVHNLALPKHKPLCSPGCGDIEE</sequence>
<evidence type="ECO:0000313" key="1">
    <source>
        <dbReference type="EMBL" id="ABC27461.1"/>
    </source>
</evidence>
<dbReference type="AlphaFoldDB" id="Q2SPG3"/>
<dbReference type="EMBL" id="CP000155">
    <property type="protein sequence ID" value="ABC27461.1"/>
    <property type="molecule type" value="Genomic_DNA"/>
</dbReference>
<accession>Q2SPG3</accession>
<evidence type="ECO:0000313" key="2">
    <source>
        <dbReference type="Proteomes" id="UP000000238"/>
    </source>
</evidence>
<proteinExistence type="predicted"/>
<dbReference type="Proteomes" id="UP000000238">
    <property type="component" value="Chromosome"/>
</dbReference>
<protein>
    <submittedName>
        <fullName evidence="1">Uncharacterized protein</fullName>
    </submittedName>
</protein>
<name>Q2SPG3_HAHCH</name>
<dbReference type="HOGENOM" id="CLU_3025970_0_0_6"/>
<organism evidence="1 2">
    <name type="scientific">Hahella chejuensis (strain KCTC 2396)</name>
    <dbReference type="NCBI Taxonomy" id="349521"/>
    <lineage>
        <taxon>Bacteria</taxon>
        <taxon>Pseudomonadati</taxon>
        <taxon>Pseudomonadota</taxon>
        <taxon>Gammaproteobacteria</taxon>
        <taxon>Oceanospirillales</taxon>
        <taxon>Hahellaceae</taxon>
        <taxon>Hahella</taxon>
    </lineage>
</organism>
<keyword evidence="2" id="KW-1185">Reference proteome</keyword>
<dbReference type="STRING" id="349521.HCH_00557"/>
<dbReference type="KEGG" id="hch:HCH_00557"/>
<reference evidence="1 2" key="1">
    <citation type="journal article" date="2005" name="Nucleic Acids Res.">
        <title>Genomic blueprint of Hahella chejuensis, a marine microbe producing an algicidal agent.</title>
        <authorList>
            <person name="Jeong H."/>
            <person name="Yim J.H."/>
            <person name="Lee C."/>
            <person name="Choi S.-H."/>
            <person name="Park Y.K."/>
            <person name="Yoon S.H."/>
            <person name="Hur C.-G."/>
            <person name="Kang H.-Y."/>
            <person name="Kim D."/>
            <person name="Lee H.H."/>
            <person name="Park K.H."/>
            <person name="Park S.-H."/>
            <person name="Park H.-S."/>
            <person name="Lee H.K."/>
            <person name="Oh T.K."/>
            <person name="Kim J.F."/>
        </authorList>
    </citation>
    <scope>NUCLEOTIDE SEQUENCE [LARGE SCALE GENOMIC DNA]</scope>
    <source>
        <strain evidence="1 2">KCTC 2396</strain>
    </source>
</reference>
<gene>
    <name evidence="1" type="ordered locus">HCH_00557</name>
</gene>